<proteinExistence type="predicted"/>
<feature type="non-terminal residue" evidence="1">
    <location>
        <position position="1"/>
    </location>
</feature>
<reference evidence="1 2" key="1">
    <citation type="submission" date="2021-06" db="EMBL/GenBank/DDBJ databases">
        <authorList>
            <person name="Kallberg Y."/>
            <person name="Tangrot J."/>
            <person name="Rosling A."/>
        </authorList>
    </citation>
    <scope>NUCLEOTIDE SEQUENCE [LARGE SCALE GENOMIC DNA]</scope>
    <source>
        <strain evidence="1 2">120-4 pot B 10/14</strain>
    </source>
</reference>
<dbReference type="EMBL" id="CAJVQB010127268">
    <property type="protein sequence ID" value="CAG8853655.1"/>
    <property type="molecule type" value="Genomic_DNA"/>
</dbReference>
<comment type="caution">
    <text evidence="1">The sequence shown here is derived from an EMBL/GenBank/DDBJ whole genome shotgun (WGS) entry which is preliminary data.</text>
</comment>
<keyword evidence="2" id="KW-1185">Reference proteome</keyword>
<dbReference type="Proteomes" id="UP000789901">
    <property type="component" value="Unassembled WGS sequence"/>
</dbReference>
<name>A0ABN7XFA2_GIGMA</name>
<sequence length="48" mass="4907">QNVTSTDAVNIQNVISMDSATSSLISVFPVADNTTTAMGSTTSSKNIS</sequence>
<gene>
    <name evidence="1" type="ORF">GMARGA_LOCUS42476</name>
</gene>
<evidence type="ECO:0000313" key="1">
    <source>
        <dbReference type="EMBL" id="CAG8853655.1"/>
    </source>
</evidence>
<feature type="non-terminal residue" evidence="1">
    <location>
        <position position="48"/>
    </location>
</feature>
<evidence type="ECO:0000313" key="2">
    <source>
        <dbReference type="Proteomes" id="UP000789901"/>
    </source>
</evidence>
<protein>
    <submittedName>
        <fullName evidence="1">7790_t:CDS:1</fullName>
    </submittedName>
</protein>
<organism evidence="1 2">
    <name type="scientific">Gigaspora margarita</name>
    <dbReference type="NCBI Taxonomy" id="4874"/>
    <lineage>
        <taxon>Eukaryota</taxon>
        <taxon>Fungi</taxon>
        <taxon>Fungi incertae sedis</taxon>
        <taxon>Mucoromycota</taxon>
        <taxon>Glomeromycotina</taxon>
        <taxon>Glomeromycetes</taxon>
        <taxon>Diversisporales</taxon>
        <taxon>Gigasporaceae</taxon>
        <taxon>Gigaspora</taxon>
    </lineage>
</organism>
<accession>A0ABN7XFA2</accession>